<name>A0A7K0DX16_9NOCA</name>
<reference evidence="2 3" key="1">
    <citation type="submission" date="2019-10" db="EMBL/GenBank/DDBJ databases">
        <title>Nocardia macrotermitis sp. nov. and Nocardia aurantia sp. nov., isolated from the gut of fungus growing-termite Macrotermes natalensis.</title>
        <authorList>
            <person name="Benndorf R."/>
            <person name="Schwitalla J."/>
            <person name="Martin K."/>
            <person name="De Beer W."/>
            <person name="Kaster A.-K."/>
            <person name="Vollmers J."/>
            <person name="Poulsen M."/>
            <person name="Beemelmanns C."/>
        </authorList>
    </citation>
    <scope>NUCLEOTIDE SEQUENCE [LARGE SCALE GENOMIC DNA]</scope>
    <source>
        <strain evidence="2 3">RB56</strain>
    </source>
</reference>
<dbReference type="AlphaFoldDB" id="A0A7K0DX16"/>
<evidence type="ECO:0000259" key="1">
    <source>
        <dbReference type="Pfam" id="PF00296"/>
    </source>
</evidence>
<accession>A0A7K0DX16</accession>
<sequence>MTSARIPERLGLFTRLVRSPADEDAATVFRHALEQIAAAERLGFETAWVAQHHLEPDEGGLPSPLVFLAHVAARFPRLRLGTAIVTLALEDPIRVAEDASVLDTLAGGRLELGFGAGGSGHAFDLFGVPGPQRQRVYAEKLDRLRAALSGAPLLGDRRLNPPGGTLPRRLWQATFSVSGAERAGAAGDGLLLSKSQPRAADSPGATLRQLQEPMVDAYLAALPAGAVPRIGASRGVFVADDRASARTLAERGAARHLAWQRRNGGGPERADTVAEVLRDCWVGTPDDVAEQLAADTVLSRATELMIQVHPVDPGHAETLRSIELFATEVVPRLGGRAPASQARR</sequence>
<dbReference type="Proteomes" id="UP000431401">
    <property type="component" value="Unassembled WGS sequence"/>
</dbReference>
<proteinExistence type="predicted"/>
<keyword evidence="2" id="KW-0560">Oxidoreductase</keyword>
<dbReference type="NCBIfam" id="TIGR04027">
    <property type="entry name" value="LLM_KPN_01858"/>
    <property type="match status" value="1"/>
</dbReference>
<dbReference type="InterPro" id="IPR011251">
    <property type="entry name" value="Luciferase-like_dom"/>
</dbReference>
<dbReference type="GO" id="GO:0016705">
    <property type="term" value="F:oxidoreductase activity, acting on paired donors, with incorporation or reduction of molecular oxygen"/>
    <property type="evidence" value="ECO:0007669"/>
    <property type="project" value="InterPro"/>
</dbReference>
<gene>
    <name evidence="2" type="primary">fgd_10</name>
    <name evidence="2" type="ORF">NRB56_56750</name>
</gene>
<dbReference type="Gene3D" id="3.20.20.30">
    <property type="entry name" value="Luciferase-like domain"/>
    <property type="match status" value="1"/>
</dbReference>
<dbReference type="PANTHER" id="PTHR30137:SF15">
    <property type="entry name" value="BLL6902 PROTEIN"/>
    <property type="match status" value="1"/>
</dbReference>
<dbReference type="GO" id="GO:0052749">
    <property type="term" value="F:glucose-6-phosphate dehydrogenase (coenzyme F420) activity"/>
    <property type="evidence" value="ECO:0007669"/>
    <property type="project" value="UniProtKB-EC"/>
</dbReference>
<dbReference type="Pfam" id="PF00296">
    <property type="entry name" value="Bac_luciferase"/>
    <property type="match status" value="1"/>
</dbReference>
<protein>
    <submittedName>
        <fullName evidence="2">F420-dependent glucose-6-phosphate dehydrogenase</fullName>
        <ecNumber evidence="2">1.1.98.2</ecNumber>
    </submittedName>
</protein>
<dbReference type="InterPro" id="IPR024003">
    <property type="entry name" value="Luciferase-like_KPN01858"/>
</dbReference>
<dbReference type="PANTHER" id="PTHR30137">
    <property type="entry name" value="LUCIFERASE-LIKE MONOOXYGENASE"/>
    <property type="match status" value="1"/>
</dbReference>
<keyword evidence="3" id="KW-1185">Reference proteome</keyword>
<dbReference type="GO" id="GO:0005829">
    <property type="term" value="C:cytosol"/>
    <property type="evidence" value="ECO:0007669"/>
    <property type="project" value="TreeGrafter"/>
</dbReference>
<dbReference type="InterPro" id="IPR036661">
    <property type="entry name" value="Luciferase-like_sf"/>
</dbReference>
<evidence type="ECO:0000313" key="2">
    <source>
        <dbReference type="EMBL" id="MQY30077.1"/>
    </source>
</evidence>
<dbReference type="RefSeq" id="WP_319943655.1">
    <property type="nucleotide sequence ID" value="NZ_WEGI01000013.1"/>
</dbReference>
<evidence type="ECO:0000313" key="3">
    <source>
        <dbReference type="Proteomes" id="UP000431401"/>
    </source>
</evidence>
<dbReference type="InterPro" id="IPR050766">
    <property type="entry name" value="Bact_Lucif_Oxidored"/>
</dbReference>
<dbReference type="SUPFAM" id="SSF51679">
    <property type="entry name" value="Bacterial luciferase-like"/>
    <property type="match status" value="1"/>
</dbReference>
<comment type="caution">
    <text evidence="2">The sequence shown here is derived from an EMBL/GenBank/DDBJ whole genome shotgun (WGS) entry which is preliminary data.</text>
</comment>
<dbReference type="EC" id="1.1.98.2" evidence="2"/>
<dbReference type="EMBL" id="WEGI01000013">
    <property type="protein sequence ID" value="MQY30077.1"/>
    <property type="molecule type" value="Genomic_DNA"/>
</dbReference>
<feature type="domain" description="Luciferase-like" evidence="1">
    <location>
        <begin position="12"/>
        <end position="294"/>
    </location>
</feature>
<organism evidence="2 3">
    <name type="scientific">Nocardia aurantia</name>
    <dbReference type="NCBI Taxonomy" id="2585199"/>
    <lineage>
        <taxon>Bacteria</taxon>
        <taxon>Bacillati</taxon>
        <taxon>Actinomycetota</taxon>
        <taxon>Actinomycetes</taxon>
        <taxon>Mycobacteriales</taxon>
        <taxon>Nocardiaceae</taxon>
        <taxon>Nocardia</taxon>
    </lineage>
</organism>